<organism evidence="2 3">
    <name type="scientific">Natronobacterium haloterrestre</name>
    <name type="common">Halobiforma haloterrestris</name>
    <dbReference type="NCBI Taxonomy" id="148448"/>
    <lineage>
        <taxon>Archaea</taxon>
        <taxon>Methanobacteriati</taxon>
        <taxon>Methanobacteriota</taxon>
        <taxon>Stenosarchaea group</taxon>
        <taxon>Halobacteria</taxon>
        <taxon>Halobacteriales</taxon>
        <taxon>Natrialbaceae</taxon>
        <taxon>Natronobacterium</taxon>
    </lineage>
</organism>
<dbReference type="RefSeq" id="WP_177209256.1">
    <property type="nucleotide sequence ID" value="NZ_FOKW01000021.1"/>
</dbReference>
<dbReference type="OrthoDB" id="102174at2157"/>
<dbReference type="InterPro" id="IPR000917">
    <property type="entry name" value="Sulfatase_N"/>
</dbReference>
<feature type="domain" description="Sulfatase N-terminal" evidence="1">
    <location>
        <begin position="2"/>
        <end position="341"/>
    </location>
</feature>
<dbReference type="Pfam" id="PF00884">
    <property type="entry name" value="Sulfatase"/>
    <property type="match status" value="1"/>
</dbReference>
<dbReference type="PANTHER" id="PTHR43751:SF3">
    <property type="entry name" value="SULFATASE N-TERMINAL DOMAIN-CONTAINING PROTEIN"/>
    <property type="match status" value="1"/>
</dbReference>
<dbReference type="InterPro" id="IPR052701">
    <property type="entry name" value="GAG_Ulvan_Degrading_Sulfatases"/>
</dbReference>
<gene>
    <name evidence="2" type="ORF">SAMN05444422_12110</name>
</gene>
<dbReference type="EMBL" id="FOKW01000021">
    <property type="protein sequence ID" value="SFC75507.1"/>
    <property type="molecule type" value="Genomic_DNA"/>
</dbReference>
<dbReference type="PANTHER" id="PTHR43751">
    <property type="entry name" value="SULFATASE"/>
    <property type="match status" value="1"/>
</dbReference>
<proteinExistence type="predicted"/>
<name>A0A1I1LQJ7_NATHA</name>
<dbReference type="Proteomes" id="UP000199161">
    <property type="component" value="Unassembled WGS sequence"/>
</dbReference>
<dbReference type="AlphaFoldDB" id="A0A1I1LQJ7"/>
<protein>
    <submittedName>
        <fullName evidence="2">Arylsulfatase A</fullName>
    </submittedName>
</protein>
<keyword evidence="3" id="KW-1185">Reference proteome</keyword>
<evidence type="ECO:0000313" key="3">
    <source>
        <dbReference type="Proteomes" id="UP000199161"/>
    </source>
</evidence>
<reference evidence="3" key="1">
    <citation type="submission" date="2016-10" db="EMBL/GenBank/DDBJ databases">
        <authorList>
            <person name="Varghese N."/>
            <person name="Submissions S."/>
        </authorList>
    </citation>
    <scope>NUCLEOTIDE SEQUENCE [LARGE SCALE GENOMIC DNA]</scope>
    <source>
        <strain evidence="3">DSM 13078</strain>
    </source>
</reference>
<evidence type="ECO:0000313" key="2">
    <source>
        <dbReference type="EMBL" id="SFC75507.1"/>
    </source>
</evidence>
<sequence>MNFLFLSVDSLRPDYVSFLDGDSPTTPFLSTLAETSTVFTHAISPSTWTLPVHGSIFTGLYPPEHSVSDVDESLGPTDTLAEQLAARGYDTASFAGNGWLNVGEILRGFDHHHISPPLSRYWVDMVRRGVKERDASAVYIGLSNLGKAPLDVLREKLVRNNHHDSRIVERYSEYLDGTSEPFFHFVHLNGVHNPYAPHIDQYREFGEGSIFGVRETIQYQKELIRDRPLLAAGKKRFDNGYEEDIKDLYRGAIRQTDENVRTIVELLERKGHLEDTVIVVFGDHGDHLGEENLWGHQFTIADEVIRVPLLIRDPSDHLAPSRREDVVQLHDLYCTVLSMLGEDCPASHSYDLSCAKRDTAFAYYSVPESHLERVQRNHQLDTAELPPTKQFAAWRSPSNRATWYPEPDEATGDSDLLEDLKEHYAALDPIRNQNSAGIDRQTEENLRDMGYL</sequence>
<dbReference type="InterPro" id="IPR017850">
    <property type="entry name" value="Alkaline_phosphatase_core_sf"/>
</dbReference>
<evidence type="ECO:0000259" key="1">
    <source>
        <dbReference type="Pfam" id="PF00884"/>
    </source>
</evidence>
<dbReference type="SUPFAM" id="SSF53649">
    <property type="entry name" value="Alkaline phosphatase-like"/>
    <property type="match status" value="1"/>
</dbReference>
<accession>A0A1I1LQJ7</accession>
<dbReference type="CDD" id="cd16148">
    <property type="entry name" value="sulfatase_like"/>
    <property type="match status" value="1"/>
</dbReference>
<dbReference type="Gene3D" id="3.40.720.10">
    <property type="entry name" value="Alkaline Phosphatase, subunit A"/>
    <property type="match status" value="1"/>
</dbReference>